<evidence type="ECO:0000256" key="2">
    <source>
        <dbReference type="SAM" id="Phobius"/>
    </source>
</evidence>
<feature type="compositionally biased region" description="Polar residues" evidence="1">
    <location>
        <begin position="319"/>
        <end position="328"/>
    </location>
</feature>
<feature type="compositionally biased region" description="Polar residues" evidence="1">
    <location>
        <begin position="192"/>
        <end position="211"/>
    </location>
</feature>
<evidence type="ECO:0000259" key="3">
    <source>
        <dbReference type="Pfam" id="PF16099"/>
    </source>
</evidence>
<feature type="domain" description="RecQ-mediated genome instability protein 1 C-terminal OB-fold" evidence="3">
    <location>
        <begin position="461"/>
        <end position="546"/>
    </location>
</feature>
<feature type="compositionally biased region" description="Polar residues" evidence="1">
    <location>
        <begin position="414"/>
        <end position="428"/>
    </location>
</feature>
<dbReference type="Gene3D" id="2.40.50.510">
    <property type="match status" value="1"/>
</dbReference>
<evidence type="ECO:0000256" key="1">
    <source>
        <dbReference type="SAM" id="MobiDB-lite"/>
    </source>
</evidence>
<dbReference type="PANTHER" id="PTHR14790:SF15">
    <property type="entry name" value="RECQ-MEDIATED GENOME INSTABILITY PROTEIN 1"/>
    <property type="match status" value="1"/>
</dbReference>
<feature type="non-terminal residue" evidence="4">
    <location>
        <position position="578"/>
    </location>
</feature>
<dbReference type="GO" id="GO:0031422">
    <property type="term" value="C:RecQ family helicase-topoisomerase III complex"/>
    <property type="evidence" value="ECO:0007669"/>
    <property type="project" value="TreeGrafter"/>
</dbReference>
<evidence type="ECO:0000313" key="4">
    <source>
        <dbReference type="EMBL" id="VUZ51973.1"/>
    </source>
</evidence>
<keyword evidence="5" id="KW-1185">Reference proteome</keyword>
<accession>A0A564YZ69</accession>
<dbReference type="GO" id="GO:0000712">
    <property type="term" value="P:resolution of meiotic recombination intermediates"/>
    <property type="evidence" value="ECO:0007669"/>
    <property type="project" value="TreeGrafter"/>
</dbReference>
<dbReference type="GO" id="GO:0000724">
    <property type="term" value="P:double-strand break repair via homologous recombination"/>
    <property type="evidence" value="ECO:0007669"/>
    <property type="project" value="TreeGrafter"/>
</dbReference>
<feature type="compositionally biased region" description="Polar residues" evidence="1">
    <location>
        <begin position="166"/>
        <end position="185"/>
    </location>
</feature>
<dbReference type="GO" id="GO:0000166">
    <property type="term" value="F:nucleotide binding"/>
    <property type="evidence" value="ECO:0007669"/>
    <property type="project" value="InterPro"/>
</dbReference>
<feature type="transmembrane region" description="Helical" evidence="2">
    <location>
        <begin position="550"/>
        <end position="570"/>
    </location>
</feature>
<feature type="region of interest" description="Disordered" evidence="1">
    <location>
        <begin position="139"/>
        <end position="213"/>
    </location>
</feature>
<protein>
    <recommendedName>
        <fullName evidence="3">RecQ-mediated genome instability protein 1 C-terminal OB-fold domain-containing protein</fullName>
    </recommendedName>
</protein>
<organism evidence="4 5">
    <name type="scientific">Hymenolepis diminuta</name>
    <name type="common">Rat tapeworm</name>
    <dbReference type="NCBI Taxonomy" id="6216"/>
    <lineage>
        <taxon>Eukaryota</taxon>
        <taxon>Metazoa</taxon>
        <taxon>Spiralia</taxon>
        <taxon>Lophotrochozoa</taxon>
        <taxon>Platyhelminthes</taxon>
        <taxon>Cestoda</taxon>
        <taxon>Eucestoda</taxon>
        <taxon>Cyclophyllidea</taxon>
        <taxon>Hymenolepididae</taxon>
        <taxon>Hymenolepis</taxon>
    </lineage>
</organism>
<dbReference type="PANTHER" id="PTHR14790">
    <property type="entry name" value="RECQ-MEDIATED GENOME INSTABILITY PROTEIN 1 RMI1"/>
    <property type="match status" value="1"/>
</dbReference>
<dbReference type="AlphaFoldDB" id="A0A564YZ69"/>
<dbReference type="GO" id="GO:0016604">
    <property type="term" value="C:nuclear body"/>
    <property type="evidence" value="ECO:0007669"/>
    <property type="project" value="TreeGrafter"/>
</dbReference>
<dbReference type="Pfam" id="PF16099">
    <property type="entry name" value="RMI1_C"/>
    <property type="match status" value="1"/>
</dbReference>
<dbReference type="Proteomes" id="UP000321570">
    <property type="component" value="Unassembled WGS sequence"/>
</dbReference>
<feature type="region of interest" description="Disordered" evidence="1">
    <location>
        <begin position="414"/>
        <end position="450"/>
    </location>
</feature>
<keyword evidence="2" id="KW-0472">Membrane</keyword>
<feature type="compositionally biased region" description="Basic and acidic residues" evidence="1">
    <location>
        <begin position="151"/>
        <end position="165"/>
    </location>
</feature>
<name>A0A564YZ69_HYMDI</name>
<reference evidence="4 5" key="1">
    <citation type="submission" date="2019-07" db="EMBL/GenBank/DDBJ databases">
        <authorList>
            <person name="Jastrzebski P J."/>
            <person name="Paukszto L."/>
            <person name="Jastrzebski P J."/>
        </authorList>
    </citation>
    <scope>NUCLEOTIDE SEQUENCE [LARGE SCALE GENOMIC DNA]</scope>
    <source>
        <strain evidence="4 5">WMS-il1</strain>
    </source>
</reference>
<dbReference type="InterPro" id="IPR042470">
    <property type="entry name" value="RMI1_N_C_sf"/>
</dbReference>
<feature type="region of interest" description="Disordered" evidence="1">
    <location>
        <begin position="308"/>
        <end position="351"/>
    </location>
</feature>
<gene>
    <name evidence="4" type="ORF">WMSIL1_LOCUS10628</name>
</gene>
<sequence length="578" mass="63716">MFAATQSSTFAANRAQNQQQQYQNIATYALHLTDGVTTIKAVEIGSKYNPRGRPPEECFRTGAKVKLRGPLKLRKGVLMLPAGSISSPETTSQSRNAQCQLLGGEVEFTDPTQNEPGLLLQRELLIKLNLSPDNPPEWFPGRRVLPATVSSEERASTVTDTDRRSNPQTATEHLNQPVQQDQQTRPLRRALFSTNESSNQSSVNYTSQTGGLIQPVHPQMSDQNRHPLLGKIPEEQIETEVLFDDDDYLLASAVENFENMASTNNGNTIEESKIPNVPAQSSDLEPDNDFFFSNDPAVEALLQEIDFSPQSDHGAPHSPANSLSSNKVVPTKRPCLSPDRKPPIISGSGQQVPVIPQKQSMFHSASTLCQQNFAEATKSSTSAPPQKHLIFQQPTQPDQRSLPVSSTSLVQKNVRSLMQPPSTSSSQVDIRRYLGSGGPQQHPVSHQLTASGKGAQNPIPAFAYLQDIYHNMQQRRDTRGSEIASIRGMLVSVQSRLEHHEGTYWSLTVRLSDGTATVDADVEDDLLRLLIGLSAVEAEAMRKLGRQGDVVRFFVTVIFFIAYLLFILIYEVPAFSLV</sequence>
<keyword evidence="2" id="KW-0812">Transmembrane</keyword>
<evidence type="ECO:0000313" key="5">
    <source>
        <dbReference type="Proteomes" id="UP000321570"/>
    </source>
</evidence>
<dbReference type="Gene3D" id="2.40.50.770">
    <property type="entry name" value="RecQ-mediated genome instability protein Rmi1, C-terminal domain"/>
    <property type="match status" value="1"/>
</dbReference>
<keyword evidence="2" id="KW-1133">Transmembrane helix</keyword>
<proteinExistence type="predicted"/>
<dbReference type="EMBL" id="CABIJS010000455">
    <property type="protein sequence ID" value="VUZ51973.1"/>
    <property type="molecule type" value="Genomic_DNA"/>
</dbReference>
<dbReference type="InterPro" id="IPR032199">
    <property type="entry name" value="RMI1_C"/>
</dbReference>